<dbReference type="Proteomes" id="UP001244341">
    <property type="component" value="Chromosome 12b"/>
</dbReference>
<dbReference type="Pfam" id="PF14874">
    <property type="entry name" value="PapD-like"/>
    <property type="match status" value="1"/>
</dbReference>
<evidence type="ECO:0000313" key="3">
    <source>
        <dbReference type="Proteomes" id="UP001244341"/>
    </source>
</evidence>
<dbReference type="EMBL" id="CP126219">
    <property type="protein sequence ID" value="WIA20899.1"/>
    <property type="molecule type" value="Genomic_DNA"/>
</dbReference>
<evidence type="ECO:0000313" key="2">
    <source>
        <dbReference type="EMBL" id="WIA20899.1"/>
    </source>
</evidence>
<dbReference type="InterPro" id="IPR013783">
    <property type="entry name" value="Ig-like_fold"/>
</dbReference>
<keyword evidence="3" id="KW-1185">Reference proteome</keyword>
<feature type="region of interest" description="Disordered" evidence="1">
    <location>
        <begin position="364"/>
        <end position="384"/>
    </location>
</feature>
<reference evidence="2 3" key="1">
    <citation type="submission" date="2023-05" db="EMBL/GenBank/DDBJ databases">
        <title>A 100% complete, gapless, phased diploid assembly of the Scenedesmus obliquus UTEX 3031 genome.</title>
        <authorList>
            <person name="Biondi T.C."/>
            <person name="Hanschen E.R."/>
            <person name="Kwon T."/>
            <person name="Eng W."/>
            <person name="Kruse C.P.S."/>
            <person name="Koehler S.I."/>
            <person name="Kunde Y."/>
            <person name="Gleasner C.D."/>
            <person name="You Mak K.T."/>
            <person name="Polle J."/>
            <person name="Hovde B.T."/>
            <person name="Starkenburg S.R."/>
        </authorList>
    </citation>
    <scope>NUCLEOTIDE SEQUENCE [LARGE SCALE GENOMIC DNA]</scope>
    <source>
        <strain evidence="2 3">DOE0152z</strain>
    </source>
</reference>
<dbReference type="PANTHER" id="PTHR21963:SF1">
    <property type="entry name" value="SPERM-ASSOCIATED ANTIGEN 17"/>
    <property type="match status" value="1"/>
</dbReference>
<evidence type="ECO:0000256" key="1">
    <source>
        <dbReference type="SAM" id="MobiDB-lite"/>
    </source>
</evidence>
<dbReference type="Gene3D" id="2.60.40.10">
    <property type="entry name" value="Immunoglobulins"/>
    <property type="match status" value="1"/>
</dbReference>
<gene>
    <name evidence="2" type="ORF">OEZ85_005244</name>
</gene>
<name>A0ABY8UIM8_TETOB</name>
<protein>
    <recommendedName>
        <fullName evidence="4">MSP domain-containing protein</fullName>
    </recommendedName>
</protein>
<evidence type="ECO:0008006" key="4">
    <source>
        <dbReference type="Google" id="ProtNLM"/>
    </source>
</evidence>
<dbReference type="InterPro" id="IPR026173">
    <property type="entry name" value="SPAG17"/>
</dbReference>
<organism evidence="2 3">
    <name type="scientific">Tetradesmus obliquus</name>
    <name type="common">Green alga</name>
    <name type="synonym">Acutodesmus obliquus</name>
    <dbReference type="NCBI Taxonomy" id="3088"/>
    <lineage>
        <taxon>Eukaryota</taxon>
        <taxon>Viridiplantae</taxon>
        <taxon>Chlorophyta</taxon>
        <taxon>core chlorophytes</taxon>
        <taxon>Chlorophyceae</taxon>
        <taxon>CS clade</taxon>
        <taxon>Sphaeropleales</taxon>
        <taxon>Scenedesmaceae</taxon>
        <taxon>Tetradesmus</taxon>
    </lineage>
</organism>
<dbReference type="PANTHER" id="PTHR21963">
    <property type="entry name" value="PF6"/>
    <property type="match status" value="1"/>
</dbReference>
<proteinExistence type="predicted"/>
<accession>A0ABY8UIM8</accession>
<feature type="region of interest" description="Disordered" evidence="1">
    <location>
        <begin position="168"/>
        <end position="193"/>
    </location>
</feature>
<sequence>MHGSSGNGSGSRLEAVRGQVLAEQAAAAAAVARAAAEAQAKAAAEAAAKRKPYKPWVKPAGPFDHCPQRPEPGKTLRYFETQEGQLAAAADPLLQGTKLTRHDLPPAKPVAPASAGTQHKPGVYLAGSTTLADAAATAYSPQQLQQLQRLQEEAADAAVRQIMMGSAHAASSSSSQLEGLQEGGEAVMRSSGGLGSSLRSHAYDVYGQPRAAQVPLPASHLKSQAPAALNSAYLAKELPAMRSTKTSSACLIQHSGKAGKQLALSPGHIHFGSVAQGSVVHRTARVLNVSTGVARFSISRPELPLRVLYKPGPLPAGMEATFTLELVAEQPGDFVGEVVVKSEVNVLTLTVSAKVLPAAQPEAAAAAAGAADDEEGEREAAAAGFESLAASSVPGAAES</sequence>